<evidence type="ECO:0000313" key="3">
    <source>
        <dbReference type="Proteomes" id="UP001500547"/>
    </source>
</evidence>
<evidence type="ECO:0000259" key="1">
    <source>
        <dbReference type="PROSITE" id="PS51186"/>
    </source>
</evidence>
<dbReference type="PANTHER" id="PTHR43451">
    <property type="entry name" value="ACETYLTRANSFERASE (GNAT) FAMILY PROTEIN"/>
    <property type="match status" value="1"/>
</dbReference>
<keyword evidence="3" id="KW-1185">Reference proteome</keyword>
<dbReference type="PANTHER" id="PTHR43451:SF1">
    <property type="entry name" value="ACETYLTRANSFERASE"/>
    <property type="match status" value="1"/>
</dbReference>
<protein>
    <recommendedName>
        <fullName evidence="1">N-acetyltransferase domain-containing protein</fullName>
    </recommendedName>
</protein>
<evidence type="ECO:0000313" key="2">
    <source>
        <dbReference type="EMBL" id="GAA5170018.1"/>
    </source>
</evidence>
<name>A0ABP9R0J4_9RHOO</name>
<accession>A0ABP9R0J4</accession>
<dbReference type="Pfam" id="PF13673">
    <property type="entry name" value="Acetyltransf_10"/>
    <property type="match status" value="1"/>
</dbReference>
<dbReference type="Gene3D" id="3.40.630.30">
    <property type="match status" value="1"/>
</dbReference>
<dbReference type="PROSITE" id="PS51186">
    <property type="entry name" value="GNAT"/>
    <property type="match status" value="1"/>
</dbReference>
<comment type="caution">
    <text evidence="2">The sequence shown here is derived from an EMBL/GenBank/DDBJ whole genome shotgun (WGS) entry which is preliminary data.</text>
</comment>
<gene>
    <name evidence="2" type="ORF">GCM10025770_32350</name>
</gene>
<reference evidence="3" key="1">
    <citation type="journal article" date="2019" name="Int. J. Syst. Evol. Microbiol.">
        <title>The Global Catalogue of Microorganisms (GCM) 10K type strain sequencing project: providing services to taxonomists for standard genome sequencing and annotation.</title>
        <authorList>
            <consortium name="The Broad Institute Genomics Platform"/>
            <consortium name="The Broad Institute Genome Sequencing Center for Infectious Disease"/>
            <person name="Wu L."/>
            <person name="Ma J."/>
        </authorList>
    </citation>
    <scope>NUCLEOTIDE SEQUENCE [LARGE SCALE GENOMIC DNA]</scope>
    <source>
        <strain evidence="3">JCM 18715</strain>
    </source>
</reference>
<dbReference type="SUPFAM" id="SSF55729">
    <property type="entry name" value="Acyl-CoA N-acyltransferases (Nat)"/>
    <property type="match status" value="1"/>
</dbReference>
<feature type="domain" description="N-acetyltransferase" evidence="1">
    <location>
        <begin position="25"/>
        <end position="174"/>
    </location>
</feature>
<dbReference type="Proteomes" id="UP001500547">
    <property type="component" value="Unassembled WGS sequence"/>
</dbReference>
<dbReference type="EMBL" id="BAABLD010000015">
    <property type="protein sequence ID" value="GAA5170018.1"/>
    <property type="molecule type" value="Genomic_DNA"/>
</dbReference>
<sequence>MSAEPDWGEGEGFVPDDAPWTDEDFVTRDFRREDAPGLIALFRAAVLETAAAHYDAAQCAAWAAAADDETRFTQALVDGWVRVAEDSAGLIGFAQMDLPGELSMLYTAPRAARCSVATALLEDMMPLAEAMGAAQIDAHASAMARPLLERFGFKTVAEESVVRNGATLTRWHMQRSVHPAGSGKSRKKR</sequence>
<dbReference type="InterPro" id="IPR000182">
    <property type="entry name" value="GNAT_dom"/>
</dbReference>
<organism evidence="2 3">
    <name type="scientific">Viridibacterium curvum</name>
    <dbReference type="NCBI Taxonomy" id="1101404"/>
    <lineage>
        <taxon>Bacteria</taxon>
        <taxon>Pseudomonadati</taxon>
        <taxon>Pseudomonadota</taxon>
        <taxon>Betaproteobacteria</taxon>
        <taxon>Rhodocyclales</taxon>
        <taxon>Rhodocyclaceae</taxon>
        <taxon>Viridibacterium</taxon>
    </lineage>
</organism>
<dbReference type="InterPro" id="IPR016181">
    <property type="entry name" value="Acyl_CoA_acyltransferase"/>
</dbReference>
<dbReference type="RefSeq" id="WP_345534146.1">
    <property type="nucleotide sequence ID" value="NZ_BAABLD010000015.1"/>
</dbReference>
<proteinExistence type="predicted"/>
<dbReference type="InterPro" id="IPR052564">
    <property type="entry name" value="N-acetyltrans/Recomb-assoc"/>
</dbReference>